<dbReference type="EMBL" id="JX437063">
    <property type="protein sequence ID" value="AFR77026.1"/>
    <property type="molecule type" value="Genomic_DNA"/>
</dbReference>
<comment type="catalytic activity">
    <reaction evidence="16 17">
        <text>a ubiquinone + NADH + 5 H(+)(in) = a ubiquinol + NAD(+) + 4 H(+)(out)</text>
        <dbReference type="Rhea" id="RHEA:29091"/>
        <dbReference type="Rhea" id="RHEA-COMP:9565"/>
        <dbReference type="Rhea" id="RHEA-COMP:9566"/>
        <dbReference type="ChEBI" id="CHEBI:15378"/>
        <dbReference type="ChEBI" id="CHEBI:16389"/>
        <dbReference type="ChEBI" id="CHEBI:17976"/>
        <dbReference type="ChEBI" id="CHEBI:57540"/>
        <dbReference type="ChEBI" id="CHEBI:57945"/>
        <dbReference type="EC" id="7.1.1.2"/>
    </reaction>
</comment>
<evidence type="ECO:0000259" key="18">
    <source>
        <dbReference type="Pfam" id="PF00361"/>
    </source>
</evidence>
<feature type="transmembrane region" description="Helical" evidence="17">
    <location>
        <begin position="6"/>
        <end position="27"/>
    </location>
</feature>
<keyword evidence="11 17" id="KW-1133">Transmembrane helix</keyword>
<comment type="similarity">
    <text evidence="17">Belongs to the complex I subunit 5 family.</text>
</comment>
<feature type="transmembrane region" description="Helical" evidence="17">
    <location>
        <begin position="415"/>
        <end position="438"/>
    </location>
</feature>
<feature type="transmembrane region" description="Helical" evidence="17">
    <location>
        <begin position="34"/>
        <end position="53"/>
    </location>
</feature>
<evidence type="ECO:0000256" key="6">
    <source>
        <dbReference type="ARBA" id="ARBA00022660"/>
    </source>
</evidence>
<dbReference type="AlphaFoldDB" id="S4T031"/>
<organism evidence="21">
    <name type="scientific">Appalachioria falcifera</name>
    <name type="common">Millipede</name>
    <name type="synonym">Brachoria falcifera</name>
    <dbReference type="NCBI Taxonomy" id="382869"/>
    <lineage>
        <taxon>Eukaryota</taxon>
        <taxon>Metazoa</taxon>
        <taxon>Ecdysozoa</taxon>
        <taxon>Arthropoda</taxon>
        <taxon>Myriapoda</taxon>
        <taxon>Diplopoda</taxon>
        <taxon>Helminthomorpha</taxon>
        <taxon>Polydesmida</taxon>
        <taxon>Xystodesmidae</taxon>
        <taxon>Xystodesminae</taxon>
        <taxon>Apheloriini</taxon>
        <taxon>Appalachioria</taxon>
    </lineage>
</organism>
<comment type="subcellular location">
    <subcellularLocation>
        <location evidence="2">Mitochondrion inner membrane</location>
        <topology evidence="2">Multi-pass membrane protein</topology>
    </subcellularLocation>
</comment>
<feature type="transmembrane region" description="Helical" evidence="17">
    <location>
        <begin position="486"/>
        <end position="505"/>
    </location>
</feature>
<dbReference type="Pfam" id="PF00361">
    <property type="entry name" value="Proton_antipo_M"/>
    <property type="match status" value="1"/>
</dbReference>
<dbReference type="PANTHER" id="PTHR42829">
    <property type="entry name" value="NADH-UBIQUINONE OXIDOREDUCTASE CHAIN 5"/>
    <property type="match status" value="1"/>
</dbReference>
<evidence type="ECO:0000256" key="12">
    <source>
        <dbReference type="ARBA" id="ARBA00023027"/>
    </source>
</evidence>
<evidence type="ECO:0000256" key="1">
    <source>
        <dbReference type="ARBA" id="ARBA00003257"/>
    </source>
</evidence>
<dbReference type="EC" id="7.1.1.2" evidence="3 17"/>
<reference evidence="21" key="1">
    <citation type="journal article" date="2013" name="PLoS ONE">
        <title>Arthropod phylogenetics in light of three novel millipede (myriapoda: diplopoda) mitochondrial genomes with comments on the appropriateness of mitochondrial genome sequence data for inferring deep level relationships.</title>
        <authorList>
            <person name="Brewer M.S."/>
            <person name="Swafford L."/>
            <person name="Spruill C.L."/>
            <person name="Bond J.E."/>
        </authorList>
    </citation>
    <scope>NUCLEOTIDE SEQUENCE</scope>
</reference>
<evidence type="ECO:0000313" key="21">
    <source>
        <dbReference type="EMBL" id="AFR77026.1"/>
    </source>
</evidence>
<evidence type="ECO:0000259" key="20">
    <source>
        <dbReference type="Pfam" id="PF06455"/>
    </source>
</evidence>
<feature type="transmembrane region" description="Helical" evidence="17">
    <location>
        <begin position="211"/>
        <end position="232"/>
    </location>
</feature>
<feature type="transmembrane region" description="Helical" evidence="17">
    <location>
        <begin position="59"/>
        <end position="78"/>
    </location>
</feature>
<evidence type="ECO:0000256" key="17">
    <source>
        <dbReference type="RuleBase" id="RU003404"/>
    </source>
</evidence>
<dbReference type="GO" id="GO:0005743">
    <property type="term" value="C:mitochondrial inner membrane"/>
    <property type="evidence" value="ECO:0007669"/>
    <property type="project" value="UniProtKB-SubCell"/>
</dbReference>
<dbReference type="InterPro" id="IPR003945">
    <property type="entry name" value="NU5C-like"/>
</dbReference>
<feature type="transmembrane region" description="Helical" evidence="17">
    <location>
        <begin position="174"/>
        <end position="190"/>
    </location>
</feature>
<dbReference type="PANTHER" id="PTHR42829:SF2">
    <property type="entry name" value="NADH-UBIQUINONE OXIDOREDUCTASE CHAIN 5"/>
    <property type="match status" value="1"/>
</dbReference>
<evidence type="ECO:0000256" key="8">
    <source>
        <dbReference type="ARBA" id="ARBA00022792"/>
    </source>
</evidence>
<dbReference type="PRINTS" id="PR01434">
    <property type="entry name" value="NADHDHGNASE5"/>
</dbReference>
<evidence type="ECO:0000256" key="3">
    <source>
        <dbReference type="ARBA" id="ARBA00012944"/>
    </source>
</evidence>
<feature type="transmembrane region" description="Helical" evidence="17">
    <location>
        <begin position="85"/>
        <end position="103"/>
    </location>
</feature>
<gene>
    <name evidence="21" type="primary">ND5</name>
</gene>
<evidence type="ECO:0000256" key="15">
    <source>
        <dbReference type="ARBA" id="ARBA00023136"/>
    </source>
</evidence>
<accession>S4T031</accession>
<evidence type="ECO:0000256" key="14">
    <source>
        <dbReference type="ARBA" id="ARBA00023128"/>
    </source>
</evidence>
<protein>
    <recommendedName>
        <fullName evidence="4 17">NADH-ubiquinone oxidoreductase chain 5</fullName>
        <ecNumber evidence="3 17">7.1.1.2</ecNumber>
    </recommendedName>
</protein>
<feature type="transmembrane region" description="Helical" evidence="17">
    <location>
        <begin position="374"/>
        <end position="403"/>
    </location>
</feature>
<feature type="transmembrane region" description="Helical" evidence="17">
    <location>
        <begin position="458"/>
        <end position="479"/>
    </location>
</feature>
<comment type="function">
    <text evidence="1">Core subunit of the mitochondrial membrane respiratory chain NADH dehydrogenase (Complex I) that is believed to belong to the minimal assembly required for catalysis. Complex I functions in the transfer of electrons from NADH to the respiratory chain. The immediate electron acceptor for the enzyme is believed to be ubiquinone.</text>
</comment>
<feature type="transmembrane region" description="Helical" evidence="17">
    <location>
        <begin position="150"/>
        <end position="168"/>
    </location>
</feature>
<comment type="function">
    <text evidence="17">Core subunit of the mitochondrial membrane respiratory chain NADH dehydrogenase (Complex I) which catalyzes electron transfer from NADH through the respiratory chain, using ubiquinone as an electron acceptor. Essential for the catalytic activity and assembly of complex I.</text>
</comment>
<dbReference type="GeneID" id="16488845"/>
<dbReference type="InterPro" id="IPR001516">
    <property type="entry name" value="Proton_antipo_N"/>
</dbReference>
<keyword evidence="12 17" id="KW-0520">NAD</keyword>
<dbReference type="Pfam" id="PF06455">
    <property type="entry name" value="NADH5_C"/>
    <property type="match status" value="1"/>
</dbReference>
<dbReference type="CTD" id="4540"/>
<feature type="domain" description="NADH:quinone oxidoreductase/Mrp antiporter transmembrane" evidence="18">
    <location>
        <begin position="106"/>
        <end position="387"/>
    </location>
</feature>
<proteinExistence type="inferred from homology"/>
<dbReference type="GO" id="GO:0015990">
    <property type="term" value="P:electron transport coupled proton transport"/>
    <property type="evidence" value="ECO:0007669"/>
    <property type="project" value="TreeGrafter"/>
</dbReference>
<evidence type="ECO:0000256" key="7">
    <source>
        <dbReference type="ARBA" id="ARBA00022692"/>
    </source>
</evidence>
<keyword evidence="9" id="KW-1278">Translocase</keyword>
<dbReference type="RefSeq" id="YP_008378729.1">
    <property type="nucleotide sequence ID" value="NC_021933.1"/>
</dbReference>
<dbReference type="InterPro" id="IPR001750">
    <property type="entry name" value="ND/Mrp_TM"/>
</dbReference>
<dbReference type="Pfam" id="PF00662">
    <property type="entry name" value="Proton_antipo_N"/>
    <property type="match status" value="1"/>
</dbReference>
<dbReference type="GO" id="GO:0003954">
    <property type="term" value="F:NADH dehydrogenase activity"/>
    <property type="evidence" value="ECO:0007669"/>
    <property type="project" value="TreeGrafter"/>
</dbReference>
<name>S4T031_APPFA</name>
<evidence type="ECO:0000256" key="13">
    <source>
        <dbReference type="ARBA" id="ARBA00023075"/>
    </source>
</evidence>
<keyword evidence="15 17" id="KW-0472">Membrane</keyword>
<evidence type="ECO:0000256" key="11">
    <source>
        <dbReference type="ARBA" id="ARBA00022989"/>
    </source>
</evidence>
<evidence type="ECO:0000256" key="5">
    <source>
        <dbReference type="ARBA" id="ARBA00022448"/>
    </source>
</evidence>
<evidence type="ECO:0000256" key="9">
    <source>
        <dbReference type="ARBA" id="ARBA00022967"/>
    </source>
</evidence>
<feature type="transmembrane region" description="Helical" evidence="17">
    <location>
        <begin position="541"/>
        <end position="565"/>
    </location>
</feature>
<keyword evidence="5 17" id="KW-0813">Transport</keyword>
<keyword evidence="7 17" id="KW-0812">Transmembrane</keyword>
<feature type="domain" description="NADH dehydrogenase subunit 5 C-terminal" evidence="20">
    <location>
        <begin position="410"/>
        <end position="562"/>
    </location>
</feature>
<evidence type="ECO:0000256" key="4">
    <source>
        <dbReference type="ARBA" id="ARBA00021096"/>
    </source>
</evidence>
<evidence type="ECO:0000256" key="10">
    <source>
        <dbReference type="ARBA" id="ARBA00022982"/>
    </source>
</evidence>
<sequence>MFWLYFVIFGGLFSLSLLCCFFGVLALYGGWVLIMEWVIIRVIGLDLGFILMFDWMSLFFMGVVLLISSCVFYYSVGYMGGDSNILRFGLLVLLFVISMLFVIVSPSFISILLGWDGLGLVSYCLVIYYQNYRSYNAGMITGVTNRLGDVGLLLTIGLLFSYGSWNFYSFDVSGGLWGLISILVLLAGFTKSAQIPFSAWLPAAMAAPTPVSALVHSSTLVTAGVYLLIRFYGVLGLFWWVVMLIVYGGVLTMFMAGMVANFEMDMSKIIALSTLSQLGLMMVSVGLGNIYLAFFHLVVHAIFSALLFLCGGKMIHSFGGEQDLRHMGGVVVGLPVSSVSLNVANFSLCGMPFMSGFYSKDLILEMSGSWSMNLILFVLMVVGTIFTFMYTVSFCMSSMIVYYGGWGFKWDDDDFNYLFPMVILSVGGVVSGSFLFWLGVPGYDMSFVYGVDSIWPAFLVLLGVFISWSLVSFVVGGLVSVSLSDFFGGMWFIPGLSTGCIYYPLDWGRLVVSYLDSGWGEAFGGQGLYSFESDVGSMLQAFQGVIFTVVMFVLILWVLIAWCSIF</sequence>
<evidence type="ECO:0000256" key="2">
    <source>
        <dbReference type="ARBA" id="ARBA00004448"/>
    </source>
</evidence>
<dbReference type="GO" id="GO:0042773">
    <property type="term" value="P:ATP synthesis coupled electron transport"/>
    <property type="evidence" value="ECO:0007669"/>
    <property type="project" value="InterPro"/>
</dbReference>
<feature type="transmembrane region" description="Helical" evidence="17">
    <location>
        <begin position="327"/>
        <end position="354"/>
    </location>
</feature>
<keyword evidence="14 17" id="KW-0496">Mitochondrion</keyword>
<keyword evidence="13 17" id="KW-0830">Ubiquinone</keyword>
<evidence type="ECO:0000256" key="16">
    <source>
        <dbReference type="ARBA" id="ARBA00049551"/>
    </source>
</evidence>
<dbReference type="InterPro" id="IPR010934">
    <property type="entry name" value="NADH_DH_su5_C"/>
</dbReference>
<feature type="domain" description="NADH-Ubiquinone oxidoreductase (complex I) chain 5 N-terminal" evidence="19">
    <location>
        <begin position="42"/>
        <end position="88"/>
    </location>
</feature>
<dbReference type="GO" id="GO:0008137">
    <property type="term" value="F:NADH dehydrogenase (ubiquinone) activity"/>
    <property type="evidence" value="ECO:0007669"/>
    <property type="project" value="UniProtKB-EC"/>
</dbReference>
<keyword evidence="8" id="KW-0999">Mitochondrion inner membrane</keyword>
<geneLocation type="mitochondrion" evidence="21"/>
<feature type="transmembrane region" description="Helical" evidence="17">
    <location>
        <begin position="293"/>
        <end position="315"/>
    </location>
</feature>
<keyword evidence="6" id="KW-0679">Respiratory chain</keyword>
<feature type="transmembrane region" description="Helical" evidence="17">
    <location>
        <begin position="109"/>
        <end position="129"/>
    </location>
</feature>
<feature type="transmembrane region" description="Helical" evidence="17">
    <location>
        <begin position="238"/>
        <end position="262"/>
    </location>
</feature>
<keyword evidence="10" id="KW-0249">Electron transport</keyword>
<evidence type="ECO:0000259" key="19">
    <source>
        <dbReference type="Pfam" id="PF00662"/>
    </source>
</evidence>